<evidence type="ECO:0000256" key="1">
    <source>
        <dbReference type="ARBA" id="ARBA00022679"/>
    </source>
</evidence>
<name>A0A061AJG5_9MOLU</name>
<dbReference type="STRING" id="35623.Aocu_10640"/>
<feature type="domain" description="PTS EIIB type-1" evidence="5">
    <location>
        <begin position="39"/>
        <end position="117"/>
    </location>
</feature>
<gene>
    <name evidence="6" type="ORF">Aocu_10640</name>
</gene>
<dbReference type="OrthoDB" id="384843at2"/>
<evidence type="ECO:0000259" key="5">
    <source>
        <dbReference type="PROSITE" id="PS51098"/>
    </source>
</evidence>
<evidence type="ECO:0000256" key="2">
    <source>
        <dbReference type="ARBA" id="ARBA00022683"/>
    </source>
</evidence>
<dbReference type="RefSeq" id="WP_045749587.1">
    <property type="nucleotide sequence ID" value="NZ_FUZK01000001.1"/>
</dbReference>
<dbReference type="GO" id="GO:0009401">
    <property type="term" value="P:phosphoenolpyruvate-dependent sugar phosphotransferase system"/>
    <property type="evidence" value="ECO:0007669"/>
    <property type="project" value="UniProtKB-KW"/>
</dbReference>
<evidence type="ECO:0000256" key="3">
    <source>
        <dbReference type="PROSITE-ProRule" id="PRU00421"/>
    </source>
</evidence>
<dbReference type="GO" id="GO:0008982">
    <property type="term" value="F:protein-N(PI)-phosphohistidine-sugar phosphotransferase activity"/>
    <property type="evidence" value="ECO:0007669"/>
    <property type="project" value="InterPro"/>
</dbReference>
<dbReference type="AlphaFoldDB" id="A0A061AJG5"/>
<dbReference type="HOGENOM" id="CLU_2079575_0_0_14"/>
<evidence type="ECO:0000256" key="4">
    <source>
        <dbReference type="SAM" id="Phobius"/>
    </source>
</evidence>
<dbReference type="PATRIC" id="fig|35623.3.peg.1064"/>
<organism evidence="6 7">
    <name type="scientific">Acholeplasma oculi</name>
    <dbReference type="NCBI Taxonomy" id="35623"/>
    <lineage>
        <taxon>Bacteria</taxon>
        <taxon>Bacillati</taxon>
        <taxon>Mycoplasmatota</taxon>
        <taxon>Mollicutes</taxon>
        <taxon>Acholeplasmatales</taxon>
        <taxon>Acholeplasmataceae</taxon>
        <taxon>Acholeplasma</taxon>
    </lineage>
</organism>
<accession>A0A061AJG5</accession>
<evidence type="ECO:0000313" key="6">
    <source>
        <dbReference type="EMBL" id="CDR31137.1"/>
    </source>
</evidence>
<dbReference type="Proteomes" id="UP000032434">
    <property type="component" value="Chromosome 1"/>
</dbReference>
<keyword evidence="4" id="KW-1133">Transmembrane helix</keyword>
<dbReference type="InterPro" id="IPR001996">
    <property type="entry name" value="PTS_IIB_1"/>
</dbReference>
<keyword evidence="4" id="KW-0812">Transmembrane</keyword>
<dbReference type="InParanoid" id="A0A061AJG5"/>
<dbReference type="SUPFAM" id="SSF55604">
    <property type="entry name" value="Glucose permease domain IIB"/>
    <property type="match status" value="1"/>
</dbReference>
<protein>
    <submittedName>
        <fullName evidence="6">Phosphotransferase system PTS, EIIB component, type 1</fullName>
    </submittedName>
</protein>
<proteinExistence type="predicted"/>
<keyword evidence="7" id="KW-1185">Reference proteome</keyword>
<dbReference type="EMBL" id="LK028559">
    <property type="protein sequence ID" value="CDR31137.1"/>
    <property type="molecule type" value="Genomic_DNA"/>
</dbReference>
<keyword evidence="2" id="KW-0598">Phosphotransferase system</keyword>
<dbReference type="Gene3D" id="3.30.1360.60">
    <property type="entry name" value="Glucose permease domain IIB"/>
    <property type="match status" value="1"/>
</dbReference>
<keyword evidence="4" id="KW-0472">Membrane</keyword>
<sequence length="117" mass="13076">MTDGQIITLIISIIVILLGVIYLYIYHKRVTLTETETKKIDVNGLVDALGGITNLNMVRLEDKRLKIGLINPKMVSQTLLKSQGIVGFLTGNELKLLIKENAIEIKNVLEKMISEVK</sequence>
<keyword evidence="1 6" id="KW-0808">Transferase</keyword>
<evidence type="ECO:0000313" key="7">
    <source>
        <dbReference type="Proteomes" id="UP000032434"/>
    </source>
</evidence>
<feature type="transmembrane region" description="Helical" evidence="4">
    <location>
        <begin position="6"/>
        <end position="25"/>
    </location>
</feature>
<dbReference type="PROSITE" id="PS51098">
    <property type="entry name" value="PTS_EIIB_TYPE_1"/>
    <property type="match status" value="1"/>
</dbReference>
<reference evidence="7" key="1">
    <citation type="submission" date="2014-05" db="EMBL/GenBank/DDBJ databases">
        <authorList>
            <person name="Kube M."/>
        </authorList>
    </citation>
    <scope>NUCLEOTIDE SEQUENCE [LARGE SCALE GENOMIC DNA]</scope>
</reference>
<dbReference type="InterPro" id="IPR036878">
    <property type="entry name" value="Glu_permease_IIB"/>
</dbReference>
<comment type="caution">
    <text evidence="3">Lacks conserved residue(s) required for the propagation of feature annotation.</text>
</comment>
<dbReference type="KEGG" id="aoc:Aocu_10640"/>